<protein>
    <submittedName>
        <fullName evidence="2">DUF2975 domain-containing protein</fullName>
    </submittedName>
</protein>
<dbReference type="Pfam" id="PF11188">
    <property type="entry name" value="DUF2975"/>
    <property type="match status" value="1"/>
</dbReference>
<dbReference type="RefSeq" id="WP_058919402.1">
    <property type="nucleotide sequence ID" value="NZ_JBHSQC010000015.1"/>
</dbReference>
<feature type="transmembrane region" description="Helical" evidence="1">
    <location>
        <begin position="119"/>
        <end position="140"/>
    </location>
</feature>
<evidence type="ECO:0000256" key="1">
    <source>
        <dbReference type="SAM" id="Phobius"/>
    </source>
</evidence>
<accession>A0ABW4NNE8</accession>
<feature type="transmembrane region" description="Helical" evidence="1">
    <location>
        <begin position="7"/>
        <end position="32"/>
    </location>
</feature>
<keyword evidence="1" id="KW-1133">Transmembrane helix</keyword>
<reference evidence="3" key="1">
    <citation type="journal article" date="2019" name="Int. J. Syst. Evol. Microbiol.">
        <title>The Global Catalogue of Microorganisms (GCM) 10K type strain sequencing project: providing services to taxonomists for standard genome sequencing and annotation.</title>
        <authorList>
            <consortium name="The Broad Institute Genomics Platform"/>
            <consortium name="The Broad Institute Genome Sequencing Center for Infectious Disease"/>
            <person name="Wu L."/>
            <person name="Ma J."/>
        </authorList>
    </citation>
    <scope>NUCLEOTIDE SEQUENCE [LARGE SCALE GENOMIC DNA]</scope>
    <source>
        <strain evidence="3">KCTC 42143</strain>
    </source>
</reference>
<organism evidence="2 3">
    <name type="scientific">Carnobacterium antarcticum</name>
    <dbReference type="NCBI Taxonomy" id="2126436"/>
    <lineage>
        <taxon>Bacteria</taxon>
        <taxon>Bacillati</taxon>
        <taxon>Bacillota</taxon>
        <taxon>Bacilli</taxon>
        <taxon>Lactobacillales</taxon>
        <taxon>Carnobacteriaceae</taxon>
        <taxon>Carnobacterium</taxon>
    </lineage>
</organism>
<comment type="caution">
    <text evidence="2">The sequence shown here is derived from an EMBL/GenBank/DDBJ whole genome shotgun (WGS) entry which is preliminary data.</text>
</comment>
<feature type="transmembrane region" description="Helical" evidence="1">
    <location>
        <begin position="44"/>
        <end position="66"/>
    </location>
</feature>
<gene>
    <name evidence="2" type="ORF">ACFSBK_03965</name>
</gene>
<dbReference type="EMBL" id="JBHUFF010000008">
    <property type="protein sequence ID" value="MFD1799017.1"/>
    <property type="molecule type" value="Genomic_DNA"/>
</dbReference>
<dbReference type="Proteomes" id="UP001597285">
    <property type="component" value="Unassembled WGS sequence"/>
</dbReference>
<evidence type="ECO:0000313" key="3">
    <source>
        <dbReference type="Proteomes" id="UP001597285"/>
    </source>
</evidence>
<name>A0ABW4NNE8_9LACT</name>
<proteinExistence type="predicted"/>
<evidence type="ECO:0000313" key="2">
    <source>
        <dbReference type="EMBL" id="MFD1799017.1"/>
    </source>
</evidence>
<sequence length="158" mass="17372">MKKGTTLFLKLAVLLIGLPILALSLFGLTWLINNPASPAYNQLLYPILIGIYVSVFPFFAALYQAFKLLNHIDRNQSFSDLSVKALKNIKFCALLISGLYLVILPFMFGLAQMDDAPGLVLVGMVPVFASLVIAVFAAVLQRLLQEAIKIKSENELTV</sequence>
<keyword evidence="3" id="KW-1185">Reference proteome</keyword>
<feature type="transmembrane region" description="Helical" evidence="1">
    <location>
        <begin position="91"/>
        <end position="113"/>
    </location>
</feature>
<keyword evidence="1" id="KW-0472">Membrane</keyword>
<dbReference type="InterPro" id="IPR021354">
    <property type="entry name" value="DUF2975"/>
</dbReference>
<keyword evidence="1" id="KW-0812">Transmembrane</keyword>